<dbReference type="SUPFAM" id="SSF118310">
    <property type="entry name" value="AN1-like Zinc finger"/>
    <property type="match status" value="2"/>
</dbReference>
<dbReference type="OrthoDB" id="431929at2759"/>
<dbReference type="EMBL" id="KV419394">
    <property type="protein sequence ID" value="KZS99307.1"/>
    <property type="molecule type" value="Genomic_DNA"/>
</dbReference>
<dbReference type="GO" id="GO:0008270">
    <property type="term" value="F:zinc ion binding"/>
    <property type="evidence" value="ECO:0007669"/>
    <property type="project" value="UniProtKB-KW"/>
</dbReference>
<evidence type="ECO:0000256" key="3">
    <source>
        <dbReference type="ARBA" id="ARBA00022833"/>
    </source>
</evidence>
<evidence type="ECO:0000256" key="4">
    <source>
        <dbReference type="PROSITE-ProRule" id="PRU00449"/>
    </source>
</evidence>
<dbReference type="PROSITE" id="PS51039">
    <property type="entry name" value="ZF_AN1"/>
    <property type="match status" value="1"/>
</dbReference>
<dbReference type="SMART" id="SM00154">
    <property type="entry name" value="ZnF_AN1"/>
    <property type="match status" value="2"/>
</dbReference>
<keyword evidence="1" id="KW-0479">Metal-binding</keyword>
<evidence type="ECO:0000313" key="6">
    <source>
        <dbReference type="EMBL" id="KZS99307.1"/>
    </source>
</evidence>
<dbReference type="InterPro" id="IPR035896">
    <property type="entry name" value="AN1-like_Znf"/>
</dbReference>
<keyword evidence="2 4" id="KW-0863">Zinc-finger</keyword>
<keyword evidence="7" id="KW-1185">Reference proteome</keyword>
<evidence type="ECO:0000256" key="2">
    <source>
        <dbReference type="ARBA" id="ARBA00022771"/>
    </source>
</evidence>
<protein>
    <recommendedName>
        <fullName evidence="5">AN1-type domain-containing protein</fullName>
    </recommendedName>
</protein>
<dbReference type="Gene3D" id="4.10.1110.10">
    <property type="entry name" value="AN1-like Zinc finger"/>
    <property type="match status" value="2"/>
</dbReference>
<feature type="domain" description="AN1-type" evidence="5">
    <location>
        <begin position="12"/>
        <end position="60"/>
    </location>
</feature>
<dbReference type="InterPro" id="IPR000058">
    <property type="entry name" value="Znf_AN1"/>
</dbReference>
<dbReference type="STRING" id="1314777.A0A165AMX7"/>
<reference evidence="6 7" key="1">
    <citation type="journal article" date="2016" name="Mol. Biol. Evol.">
        <title>Comparative Genomics of Early-Diverging Mushroom-Forming Fungi Provides Insights into the Origins of Lignocellulose Decay Capabilities.</title>
        <authorList>
            <person name="Nagy L.G."/>
            <person name="Riley R."/>
            <person name="Tritt A."/>
            <person name="Adam C."/>
            <person name="Daum C."/>
            <person name="Floudas D."/>
            <person name="Sun H."/>
            <person name="Yadav J.S."/>
            <person name="Pangilinan J."/>
            <person name="Larsson K.H."/>
            <person name="Matsuura K."/>
            <person name="Barry K."/>
            <person name="Labutti K."/>
            <person name="Kuo R."/>
            <person name="Ohm R.A."/>
            <person name="Bhattacharya S.S."/>
            <person name="Shirouzu T."/>
            <person name="Yoshinaga Y."/>
            <person name="Martin F.M."/>
            <person name="Grigoriev I.V."/>
            <person name="Hibbett D.S."/>
        </authorList>
    </citation>
    <scope>NUCLEOTIDE SEQUENCE [LARGE SCALE GENOMIC DNA]</scope>
    <source>
        <strain evidence="6 7">HHB9708</strain>
    </source>
</reference>
<evidence type="ECO:0000259" key="5">
    <source>
        <dbReference type="PROSITE" id="PS51039"/>
    </source>
</evidence>
<dbReference type="Proteomes" id="UP000076722">
    <property type="component" value="Unassembled WGS sequence"/>
</dbReference>
<organism evidence="6 7">
    <name type="scientific">Sistotremastrum niveocremeum HHB9708</name>
    <dbReference type="NCBI Taxonomy" id="1314777"/>
    <lineage>
        <taxon>Eukaryota</taxon>
        <taxon>Fungi</taxon>
        <taxon>Dikarya</taxon>
        <taxon>Basidiomycota</taxon>
        <taxon>Agaricomycotina</taxon>
        <taxon>Agaricomycetes</taxon>
        <taxon>Sistotremastrales</taxon>
        <taxon>Sistotremastraceae</taxon>
        <taxon>Sertulicium</taxon>
        <taxon>Sertulicium niveocremeum</taxon>
    </lineage>
</organism>
<dbReference type="Pfam" id="PF01428">
    <property type="entry name" value="zf-AN1"/>
    <property type="match status" value="2"/>
</dbReference>
<gene>
    <name evidence="6" type="ORF">SISNIDRAFT_435110</name>
</gene>
<dbReference type="PANTHER" id="PTHR14677:SF40">
    <property type="entry name" value="CDC48-ASSOCIATED UBIQUITIN-LIKE_ZINC FINGER PROTEIN 1"/>
    <property type="match status" value="1"/>
</dbReference>
<dbReference type="AlphaFoldDB" id="A0A165AMX7"/>
<evidence type="ECO:0000256" key="1">
    <source>
        <dbReference type="ARBA" id="ARBA00022723"/>
    </source>
</evidence>
<accession>A0A165AMX7</accession>
<dbReference type="PANTHER" id="PTHR14677">
    <property type="entry name" value="ARSENITE INDUCUBLE RNA ASSOCIATED PROTEIN AIP-1-RELATED"/>
    <property type="match status" value="1"/>
</dbReference>
<dbReference type="GO" id="GO:0005737">
    <property type="term" value="C:cytoplasm"/>
    <property type="evidence" value="ECO:0007669"/>
    <property type="project" value="TreeGrafter"/>
</dbReference>
<proteinExistence type="predicted"/>
<keyword evidence="3" id="KW-0862">Zinc</keyword>
<sequence>MNGADSQTSSILDIGDQCAFIDCHQHDFLPISCPHCHAKFCSTHIIPDIHSCSAIAQLEAGRDEGRVGLPRERCALSGCTNPSMESVVIDKSTENRVPALCPRCGMAFCITHRFPESHQCDGKLAAKDPERKAREDNAHLLLAKNFPNLGPSGSIVKPSVVRSTKIPTDPVKLGKYNAIQLMKMKTTALPADPKDKSASVSPQDRTYVKITTDPAVDPGKAYWLRRSIITGRAVDLFASHTNLRTSIADDSTIVLIPVSLADLSLGPPLRNDLTLSAQVTDGATLLLAPLTSSP</sequence>
<name>A0A165AMX7_9AGAM</name>
<evidence type="ECO:0000313" key="7">
    <source>
        <dbReference type="Proteomes" id="UP000076722"/>
    </source>
</evidence>